<dbReference type="RefSeq" id="WP_064727530.1">
    <property type="nucleotide sequence ID" value="NZ_BMRX01000006.1"/>
</dbReference>
<evidence type="ECO:0000256" key="3">
    <source>
        <dbReference type="ARBA" id="ARBA00023172"/>
    </source>
</evidence>
<reference evidence="4 5" key="1">
    <citation type="submission" date="2016-05" db="EMBL/GenBank/DDBJ databases">
        <title>Non-Contiguous Finished Genome Sequence of Streptomyces parvulus 2297 Integrated Site-Specifically with Actinophage R4.</title>
        <authorList>
            <person name="Nishizawa T."/>
            <person name="Miura T."/>
            <person name="Harada C."/>
            <person name="Guo Y."/>
            <person name="Narisawa K."/>
            <person name="Ohta H."/>
            <person name="Takahashi H."/>
            <person name="Shirai M."/>
        </authorList>
    </citation>
    <scope>NUCLEOTIDE SEQUENCE [LARGE SCALE GENOMIC DNA]</scope>
    <source>
        <strain evidence="4 5">2297</strain>
    </source>
</reference>
<dbReference type="GO" id="GO:0003677">
    <property type="term" value="F:DNA binding"/>
    <property type="evidence" value="ECO:0007669"/>
    <property type="project" value="UniProtKB-KW"/>
</dbReference>
<dbReference type="EMBL" id="CP015866">
    <property type="protein sequence ID" value="ANJ07146.1"/>
    <property type="molecule type" value="Genomic_DNA"/>
</dbReference>
<dbReference type="GO" id="GO:0006310">
    <property type="term" value="P:DNA recombination"/>
    <property type="evidence" value="ECO:0007669"/>
    <property type="project" value="UniProtKB-KW"/>
</dbReference>
<proteinExistence type="inferred from homology"/>
<dbReference type="PANTHER" id="PTHR30349">
    <property type="entry name" value="PHAGE INTEGRASE-RELATED"/>
    <property type="match status" value="1"/>
</dbReference>
<dbReference type="InterPro" id="IPR050090">
    <property type="entry name" value="Tyrosine_recombinase_XerCD"/>
</dbReference>
<dbReference type="GeneID" id="91305046"/>
<dbReference type="Pfam" id="PF26003">
    <property type="entry name" value="Integrase_N_phage"/>
    <property type="match status" value="1"/>
</dbReference>
<dbReference type="Gene3D" id="1.10.443.10">
    <property type="entry name" value="Intergrase catalytic core"/>
    <property type="match status" value="1"/>
</dbReference>
<dbReference type="InterPro" id="IPR011010">
    <property type="entry name" value="DNA_brk_join_enz"/>
</dbReference>
<dbReference type="GO" id="GO:0015074">
    <property type="term" value="P:DNA integration"/>
    <property type="evidence" value="ECO:0007669"/>
    <property type="project" value="InterPro"/>
</dbReference>
<dbReference type="PANTHER" id="PTHR30349:SF64">
    <property type="entry name" value="PROPHAGE INTEGRASE INTD-RELATED"/>
    <property type="match status" value="1"/>
</dbReference>
<dbReference type="InterPro" id="IPR002104">
    <property type="entry name" value="Integrase_catalytic"/>
</dbReference>
<protein>
    <submittedName>
        <fullName evidence="4">Integrase</fullName>
    </submittedName>
</protein>
<organism evidence="4 5">
    <name type="scientific">Streptomyces parvulus</name>
    <dbReference type="NCBI Taxonomy" id="146923"/>
    <lineage>
        <taxon>Bacteria</taxon>
        <taxon>Bacillati</taxon>
        <taxon>Actinomycetota</taxon>
        <taxon>Actinomycetes</taxon>
        <taxon>Kitasatosporales</taxon>
        <taxon>Streptomycetaceae</taxon>
        <taxon>Streptomyces</taxon>
    </lineage>
</organism>
<dbReference type="PROSITE" id="PS51898">
    <property type="entry name" value="TYR_RECOMBINASE"/>
    <property type="match status" value="1"/>
</dbReference>
<comment type="similarity">
    <text evidence="1">Belongs to the 'phage' integrase family.</text>
</comment>
<name>A0A191UWM3_9ACTN</name>
<dbReference type="AlphaFoldDB" id="A0A191UWM3"/>
<dbReference type="InterPro" id="IPR010998">
    <property type="entry name" value="Integrase_recombinase_N"/>
</dbReference>
<gene>
    <name evidence="4" type="ORF">Spa2297_09100</name>
</gene>
<keyword evidence="3" id="KW-0233">DNA recombination</keyword>
<dbReference type="InterPro" id="IPR013762">
    <property type="entry name" value="Integrase-like_cat_sf"/>
</dbReference>
<keyword evidence="2" id="KW-0238">DNA-binding</keyword>
<accession>A0A191UWM3</accession>
<dbReference type="Proteomes" id="UP000078468">
    <property type="component" value="Chromosome"/>
</dbReference>
<evidence type="ECO:0000313" key="4">
    <source>
        <dbReference type="EMBL" id="ANJ07146.1"/>
    </source>
</evidence>
<dbReference type="KEGG" id="spav:Spa2297_09100"/>
<dbReference type="CDD" id="cd01189">
    <property type="entry name" value="INT_ICEBs1_C_like"/>
    <property type="match status" value="1"/>
</dbReference>
<evidence type="ECO:0000313" key="5">
    <source>
        <dbReference type="Proteomes" id="UP000078468"/>
    </source>
</evidence>
<dbReference type="Gene3D" id="1.10.150.130">
    <property type="match status" value="1"/>
</dbReference>
<sequence>MASKSIKKRPNGKWRARYRDLAGKEHARHFERKIDGERWLDEVTAALVTGDYVDPKSQKMTVDQWCDLWLASYAQRESTERQARVHLARIRKEFGPLPLVAIDEMAVKGWMAKLKREGLSDSYRFALHGRLAQVLEDAVRAKPRKLATNPCSRRTSPGAGKQRPYVATEAQLWSLYGKAEEKYRPAILLGAFAGLRVAEVCGLRVGDVDLDARVINPAVQYPAEPLKTEMSMSAVPIPDAFVGELKRLLDGRTAGWVVPDDEGSQLGPWKVERHIRRIRKQVAGLPDGFRFHDLRHFFASLLIAGGSDVKVVQQRLRHSSAKTTLDTYSHLWPDADESTRATVERTMGPMINKTADPVRTVDESAQGPCSVEPS</sequence>
<dbReference type="Pfam" id="PF00589">
    <property type="entry name" value="Phage_integrase"/>
    <property type="match status" value="1"/>
</dbReference>
<evidence type="ECO:0000256" key="2">
    <source>
        <dbReference type="ARBA" id="ARBA00023125"/>
    </source>
</evidence>
<evidence type="ECO:0000256" key="1">
    <source>
        <dbReference type="ARBA" id="ARBA00008857"/>
    </source>
</evidence>
<dbReference type="InterPro" id="IPR058717">
    <property type="entry name" value="Phage_L5_Integrase_N"/>
</dbReference>
<dbReference type="SUPFAM" id="SSF56349">
    <property type="entry name" value="DNA breaking-rejoining enzymes"/>
    <property type="match status" value="1"/>
</dbReference>